<dbReference type="Proteomes" id="UP001159405">
    <property type="component" value="Unassembled WGS sequence"/>
</dbReference>
<comment type="caution">
    <text evidence="2">The sequence shown here is derived from an EMBL/GenBank/DDBJ whole genome shotgun (WGS) entry which is preliminary data.</text>
</comment>
<gene>
    <name evidence="2" type="ORF">PLOB_00036310</name>
</gene>
<accession>A0ABN8P4A7</accession>
<evidence type="ECO:0000313" key="2">
    <source>
        <dbReference type="EMBL" id="CAH3131854.1"/>
    </source>
</evidence>
<feature type="compositionally biased region" description="Basic and acidic residues" evidence="1">
    <location>
        <begin position="119"/>
        <end position="136"/>
    </location>
</feature>
<protein>
    <recommendedName>
        <fullName evidence="4">Myb-like domain-containing protein</fullName>
    </recommendedName>
</protein>
<name>A0ABN8P4A7_9CNID</name>
<keyword evidence="3" id="KW-1185">Reference proteome</keyword>
<organism evidence="2 3">
    <name type="scientific">Porites lobata</name>
    <dbReference type="NCBI Taxonomy" id="104759"/>
    <lineage>
        <taxon>Eukaryota</taxon>
        <taxon>Metazoa</taxon>
        <taxon>Cnidaria</taxon>
        <taxon>Anthozoa</taxon>
        <taxon>Hexacorallia</taxon>
        <taxon>Scleractinia</taxon>
        <taxon>Fungiina</taxon>
        <taxon>Poritidae</taxon>
        <taxon>Porites</taxon>
    </lineage>
</organism>
<feature type="region of interest" description="Disordered" evidence="1">
    <location>
        <begin position="110"/>
        <end position="179"/>
    </location>
</feature>
<proteinExistence type="predicted"/>
<sequence length="233" mass="27378">MAALQIDGGTFRWTEKKDLLLMREARMLKPFCHKSGTPESGQKWSAVAENLNTHSDFAEMPRDQRSVRERFNKRFKDFKAKLAKEEKASGINVPPPTEVETLMEEIKELMDSHVPAPSKKADSERKKGLKLREKSMKTWGEGKSNDDEESSESSEPHRKRNRRKASDPLEYLSTRRQEEMDLKRQQMELEAKRIEIEQQRQAQLQEQMVLQNQQMQQQMSMMLVFLQQNMNKH</sequence>
<evidence type="ECO:0000313" key="3">
    <source>
        <dbReference type="Proteomes" id="UP001159405"/>
    </source>
</evidence>
<reference evidence="2 3" key="1">
    <citation type="submission" date="2022-05" db="EMBL/GenBank/DDBJ databases">
        <authorList>
            <consortium name="Genoscope - CEA"/>
            <person name="William W."/>
        </authorList>
    </citation>
    <scope>NUCLEOTIDE SEQUENCE [LARGE SCALE GENOMIC DNA]</scope>
</reference>
<dbReference type="EMBL" id="CALNXK010000050">
    <property type="protein sequence ID" value="CAH3131854.1"/>
    <property type="molecule type" value="Genomic_DNA"/>
</dbReference>
<evidence type="ECO:0000256" key="1">
    <source>
        <dbReference type="SAM" id="MobiDB-lite"/>
    </source>
</evidence>
<evidence type="ECO:0008006" key="4">
    <source>
        <dbReference type="Google" id="ProtNLM"/>
    </source>
</evidence>